<proteinExistence type="predicted"/>
<sequence length="77" mass="8531">MHDVLLFGGIGARGRLYEILRHGDEDKSSLLGKALSLAGPNAGKRLVTALRSPEKVWDALKNEDIKFLKKIEISPYI</sequence>
<dbReference type="Proteomes" id="UP000677687">
    <property type="component" value="Unassembled WGS sequence"/>
</dbReference>
<organism evidence="1 2">
    <name type="scientific">Candidatus Iainarchaeum sp</name>
    <dbReference type="NCBI Taxonomy" id="3101447"/>
    <lineage>
        <taxon>Archaea</taxon>
        <taxon>Candidatus Iainarchaeota</taxon>
        <taxon>Candidatus Iainarchaeia</taxon>
        <taxon>Candidatus Iainarchaeales</taxon>
        <taxon>Candidatus Iainarchaeaceae</taxon>
        <taxon>Candidatus Iainarchaeum</taxon>
    </lineage>
</organism>
<accession>A0A8T4KVJ6</accession>
<name>A0A8T4KVJ6_9ARCH</name>
<reference evidence="1" key="2">
    <citation type="submission" date="2021-05" db="EMBL/GenBank/DDBJ databases">
        <title>Protein family content uncovers lineage relationships and bacterial pathway maintenance mechanisms in DPANN archaea.</title>
        <authorList>
            <person name="Castelle C.J."/>
            <person name="Meheust R."/>
            <person name="Jaffe A.L."/>
            <person name="Seitz K."/>
            <person name="Gong X."/>
            <person name="Baker B.J."/>
            <person name="Banfield J.F."/>
        </authorList>
    </citation>
    <scope>NUCLEOTIDE SEQUENCE</scope>
    <source>
        <strain evidence="1">RIFCSPHIGHO2_01_FULL_AR10_44_11</strain>
    </source>
</reference>
<dbReference type="EMBL" id="JAGVWD010000043">
    <property type="protein sequence ID" value="MBS3057572.1"/>
    <property type="molecule type" value="Genomic_DNA"/>
</dbReference>
<evidence type="ECO:0000313" key="1">
    <source>
        <dbReference type="EMBL" id="MBS3057572.1"/>
    </source>
</evidence>
<evidence type="ECO:0000313" key="2">
    <source>
        <dbReference type="Proteomes" id="UP000677687"/>
    </source>
</evidence>
<protein>
    <submittedName>
        <fullName evidence="1">Uncharacterized protein</fullName>
    </submittedName>
</protein>
<gene>
    <name evidence="1" type="ORF">J4415_02990</name>
</gene>
<comment type="caution">
    <text evidence="1">The sequence shown here is derived from an EMBL/GenBank/DDBJ whole genome shotgun (WGS) entry which is preliminary data.</text>
</comment>
<dbReference type="AlphaFoldDB" id="A0A8T4KVJ6"/>
<reference evidence="1" key="1">
    <citation type="submission" date="2021-03" db="EMBL/GenBank/DDBJ databases">
        <authorList>
            <person name="Jaffe A."/>
        </authorList>
    </citation>
    <scope>NUCLEOTIDE SEQUENCE</scope>
    <source>
        <strain evidence="1">RIFCSPHIGHO2_01_FULL_AR10_44_11</strain>
    </source>
</reference>